<sequence length="84" mass="9079">MPKRAPRLRMTSIRQMARSFAGRNDNEAGSSNTHITDTQHVHFRAGKPGQNPDMHAPPDGTGTAVRRLVGIACYHVVASGMIGN</sequence>
<reference evidence="2 3" key="1">
    <citation type="submission" date="2019-04" db="EMBL/GenBank/DDBJ databases">
        <title>An improved genome assembly and genetic linkage map for asparagus bean, Vigna unguiculata ssp. sesquipedialis.</title>
        <authorList>
            <person name="Xia Q."/>
            <person name="Zhang R."/>
            <person name="Dong Y."/>
        </authorList>
    </citation>
    <scope>NUCLEOTIDE SEQUENCE [LARGE SCALE GENOMIC DNA]</scope>
    <source>
        <tissue evidence="2">Leaf</tissue>
    </source>
</reference>
<evidence type="ECO:0000256" key="1">
    <source>
        <dbReference type="SAM" id="MobiDB-lite"/>
    </source>
</evidence>
<accession>A0A4D6MSF4</accession>
<feature type="region of interest" description="Disordered" evidence="1">
    <location>
        <begin position="19"/>
        <end position="62"/>
    </location>
</feature>
<gene>
    <name evidence="2" type="ORF">DEO72_LG8g2422</name>
</gene>
<evidence type="ECO:0000313" key="3">
    <source>
        <dbReference type="Proteomes" id="UP000501690"/>
    </source>
</evidence>
<keyword evidence="3" id="KW-1185">Reference proteome</keyword>
<name>A0A4D6MSF4_VIGUN</name>
<dbReference type="Proteomes" id="UP000501690">
    <property type="component" value="Linkage Group LG8"/>
</dbReference>
<evidence type="ECO:0000313" key="2">
    <source>
        <dbReference type="EMBL" id="QCE04386.1"/>
    </source>
</evidence>
<dbReference type="EMBL" id="CP039352">
    <property type="protein sequence ID" value="QCE04386.1"/>
    <property type="molecule type" value="Genomic_DNA"/>
</dbReference>
<protein>
    <submittedName>
        <fullName evidence="2">Uncharacterized protein</fullName>
    </submittedName>
</protein>
<dbReference type="AlphaFoldDB" id="A0A4D6MSF4"/>
<organism evidence="2 3">
    <name type="scientific">Vigna unguiculata</name>
    <name type="common">Cowpea</name>
    <dbReference type="NCBI Taxonomy" id="3917"/>
    <lineage>
        <taxon>Eukaryota</taxon>
        <taxon>Viridiplantae</taxon>
        <taxon>Streptophyta</taxon>
        <taxon>Embryophyta</taxon>
        <taxon>Tracheophyta</taxon>
        <taxon>Spermatophyta</taxon>
        <taxon>Magnoliopsida</taxon>
        <taxon>eudicotyledons</taxon>
        <taxon>Gunneridae</taxon>
        <taxon>Pentapetalae</taxon>
        <taxon>rosids</taxon>
        <taxon>fabids</taxon>
        <taxon>Fabales</taxon>
        <taxon>Fabaceae</taxon>
        <taxon>Papilionoideae</taxon>
        <taxon>50 kb inversion clade</taxon>
        <taxon>NPAAA clade</taxon>
        <taxon>indigoferoid/millettioid clade</taxon>
        <taxon>Phaseoleae</taxon>
        <taxon>Vigna</taxon>
    </lineage>
</organism>
<feature type="compositionally biased region" description="Polar residues" evidence="1">
    <location>
        <begin position="27"/>
        <end position="38"/>
    </location>
</feature>
<proteinExistence type="predicted"/>